<accession>A0A9Q1GDL2</accession>
<keyword evidence="2" id="KW-0964">Secreted</keyword>
<dbReference type="GO" id="GO:0005576">
    <property type="term" value="C:extracellular region"/>
    <property type="evidence" value="ECO:0007669"/>
    <property type="project" value="UniProtKB-SubCell"/>
</dbReference>
<protein>
    <recommendedName>
        <fullName evidence="5">NELL2-interacting cell ontogeny regulator 1</fullName>
    </recommendedName>
</protein>
<comment type="similarity">
    <text evidence="6">Belongs to the NICOL family.</text>
</comment>
<evidence type="ECO:0000256" key="7">
    <source>
        <dbReference type="SAM" id="Phobius"/>
    </source>
</evidence>
<dbReference type="PANTHER" id="PTHR35451">
    <property type="entry name" value="NEUROPEPTIDE-LIKE PROTEIN C4ORF48"/>
    <property type="match status" value="1"/>
</dbReference>
<gene>
    <name evidence="8" type="ORF">SKAU_G00030130</name>
</gene>
<dbReference type="EMBL" id="JAINUF010000001">
    <property type="protein sequence ID" value="KAJ8382235.1"/>
    <property type="molecule type" value="Genomic_DNA"/>
</dbReference>
<dbReference type="AlphaFoldDB" id="A0A9Q1GDL2"/>
<comment type="caution">
    <text evidence="8">The sequence shown here is derived from an EMBL/GenBank/DDBJ whole genome shotgun (WGS) entry which is preliminary data.</text>
</comment>
<keyword evidence="7" id="KW-1133">Transmembrane helix</keyword>
<dbReference type="Proteomes" id="UP001152622">
    <property type="component" value="Chromosome 1"/>
</dbReference>
<evidence type="ECO:0000256" key="2">
    <source>
        <dbReference type="ARBA" id="ARBA00022525"/>
    </source>
</evidence>
<evidence type="ECO:0000313" key="9">
    <source>
        <dbReference type="Proteomes" id="UP001152622"/>
    </source>
</evidence>
<organism evidence="8 9">
    <name type="scientific">Synaphobranchus kaupii</name>
    <name type="common">Kaup's arrowtooth eel</name>
    <dbReference type="NCBI Taxonomy" id="118154"/>
    <lineage>
        <taxon>Eukaryota</taxon>
        <taxon>Metazoa</taxon>
        <taxon>Chordata</taxon>
        <taxon>Craniata</taxon>
        <taxon>Vertebrata</taxon>
        <taxon>Euteleostomi</taxon>
        <taxon>Actinopterygii</taxon>
        <taxon>Neopterygii</taxon>
        <taxon>Teleostei</taxon>
        <taxon>Anguilliformes</taxon>
        <taxon>Synaphobranchidae</taxon>
        <taxon>Synaphobranchus</taxon>
    </lineage>
</organism>
<keyword evidence="7" id="KW-0472">Membrane</keyword>
<name>A0A9Q1GDL2_SYNKA</name>
<dbReference type="OrthoDB" id="9875352at2759"/>
<evidence type="ECO:0000256" key="1">
    <source>
        <dbReference type="ARBA" id="ARBA00004613"/>
    </source>
</evidence>
<evidence type="ECO:0000313" key="8">
    <source>
        <dbReference type="EMBL" id="KAJ8382235.1"/>
    </source>
</evidence>
<sequence>MILMQSCTSAALVNAGETNRTTVALVWIGQQKAGVGGDQRCFVLIKTFVLTGDRMRAKGFLQSMLTAAVMMLLMVELLCLGPLMPTKSRGTVIPAESRPCVDCHAFEFMQRALQDLKKTAFNPRTRGPRAWLLRAEKRALCDCMPANALS</sequence>
<keyword evidence="4" id="KW-0694">RNA-binding</keyword>
<keyword evidence="9" id="KW-1185">Reference proteome</keyword>
<reference evidence="8" key="1">
    <citation type="journal article" date="2023" name="Science">
        <title>Genome structures resolve the early diversification of teleost fishes.</title>
        <authorList>
            <person name="Parey E."/>
            <person name="Louis A."/>
            <person name="Montfort J."/>
            <person name="Bouchez O."/>
            <person name="Roques C."/>
            <person name="Iampietro C."/>
            <person name="Lluch J."/>
            <person name="Castinel A."/>
            <person name="Donnadieu C."/>
            <person name="Desvignes T."/>
            <person name="Floi Bucao C."/>
            <person name="Jouanno E."/>
            <person name="Wen M."/>
            <person name="Mejri S."/>
            <person name="Dirks R."/>
            <person name="Jansen H."/>
            <person name="Henkel C."/>
            <person name="Chen W.J."/>
            <person name="Zahm M."/>
            <person name="Cabau C."/>
            <person name="Klopp C."/>
            <person name="Thompson A.W."/>
            <person name="Robinson-Rechavi M."/>
            <person name="Braasch I."/>
            <person name="Lecointre G."/>
            <person name="Bobe J."/>
            <person name="Postlethwait J.H."/>
            <person name="Berthelot C."/>
            <person name="Roest Crollius H."/>
            <person name="Guiguen Y."/>
        </authorList>
    </citation>
    <scope>NUCLEOTIDE SEQUENCE</scope>
    <source>
        <strain evidence="8">WJC10195</strain>
    </source>
</reference>
<dbReference type="PANTHER" id="PTHR35451:SF1">
    <property type="entry name" value="NEUROPEPTIDE-LIKE PROTEIN C4ORF48"/>
    <property type="match status" value="1"/>
</dbReference>
<keyword evidence="3" id="KW-0732">Signal</keyword>
<evidence type="ECO:0000256" key="5">
    <source>
        <dbReference type="ARBA" id="ARBA00040520"/>
    </source>
</evidence>
<dbReference type="GO" id="GO:0003723">
    <property type="term" value="F:RNA binding"/>
    <property type="evidence" value="ECO:0007669"/>
    <property type="project" value="UniProtKB-KW"/>
</dbReference>
<dbReference type="Pfam" id="PF15161">
    <property type="entry name" value="Neuropep_like"/>
    <property type="match status" value="1"/>
</dbReference>
<evidence type="ECO:0000256" key="3">
    <source>
        <dbReference type="ARBA" id="ARBA00022729"/>
    </source>
</evidence>
<dbReference type="InterPro" id="IPR028147">
    <property type="entry name" value="NICOL"/>
</dbReference>
<evidence type="ECO:0000256" key="6">
    <source>
        <dbReference type="ARBA" id="ARBA00046322"/>
    </source>
</evidence>
<keyword evidence="7" id="KW-0812">Transmembrane</keyword>
<comment type="subcellular location">
    <subcellularLocation>
        <location evidence="1">Secreted</location>
    </subcellularLocation>
</comment>
<proteinExistence type="inferred from homology"/>
<evidence type="ECO:0000256" key="4">
    <source>
        <dbReference type="ARBA" id="ARBA00022884"/>
    </source>
</evidence>
<feature type="transmembrane region" description="Helical" evidence="7">
    <location>
        <begin position="64"/>
        <end position="84"/>
    </location>
</feature>